<proteinExistence type="predicted"/>
<dbReference type="InterPro" id="IPR036614">
    <property type="entry name" value="RusA-like_sf"/>
</dbReference>
<dbReference type="Gene3D" id="3.30.1330.70">
    <property type="entry name" value="Holliday junction resolvase RusA"/>
    <property type="match status" value="1"/>
</dbReference>
<reference evidence="1" key="1">
    <citation type="submission" date="2020-04" db="EMBL/GenBank/DDBJ databases">
        <authorList>
            <person name="Chiriac C."/>
            <person name="Salcher M."/>
            <person name="Ghai R."/>
            <person name="Kavagutti S V."/>
        </authorList>
    </citation>
    <scope>NUCLEOTIDE SEQUENCE</scope>
</reference>
<gene>
    <name evidence="1" type="ORF">UFOVP549_6</name>
</gene>
<evidence type="ECO:0000313" key="1">
    <source>
        <dbReference type="EMBL" id="CAB4149838.1"/>
    </source>
</evidence>
<dbReference type="SUPFAM" id="SSF103084">
    <property type="entry name" value="Holliday junction resolvase RusA"/>
    <property type="match status" value="1"/>
</dbReference>
<dbReference type="GO" id="GO:0006281">
    <property type="term" value="P:DNA repair"/>
    <property type="evidence" value="ECO:0007669"/>
    <property type="project" value="InterPro"/>
</dbReference>
<name>A0A6J5MSP2_9CAUD</name>
<dbReference type="EMBL" id="LR796534">
    <property type="protein sequence ID" value="CAB4149838.1"/>
    <property type="molecule type" value="Genomic_DNA"/>
</dbReference>
<dbReference type="InterPro" id="IPR008822">
    <property type="entry name" value="Endonuclease_RusA-like"/>
</dbReference>
<sequence>MNPIQFSASGTPRPQPRPRLVKGRVVSVADANAKRWIATVERSARQAFLAHGVAGEPLDVLMLFRMPTPKDDRWGKPHTFRPDADNLAKLALDAMMRAGLIKDDSSVSSLVIKKVWSHDGGAHFMLSIDSSVAPSVPYIEPPGWVGGFG</sequence>
<dbReference type="GO" id="GO:0000287">
    <property type="term" value="F:magnesium ion binding"/>
    <property type="evidence" value="ECO:0007669"/>
    <property type="project" value="InterPro"/>
</dbReference>
<accession>A0A6J5MSP2</accession>
<organism evidence="1">
    <name type="scientific">uncultured Caudovirales phage</name>
    <dbReference type="NCBI Taxonomy" id="2100421"/>
    <lineage>
        <taxon>Viruses</taxon>
        <taxon>Duplodnaviria</taxon>
        <taxon>Heunggongvirae</taxon>
        <taxon>Uroviricota</taxon>
        <taxon>Caudoviricetes</taxon>
        <taxon>Peduoviridae</taxon>
        <taxon>Maltschvirus</taxon>
        <taxon>Maltschvirus maltsch</taxon>
    </lineage>
</organism>
<protein>
    <submittedName>
        <fullName evidence="1">Rus Holliday junction resolvase</fullName>
    </submittedName>
</protein>
<dbReference type="GO" id="GO:0006310">
    <property type="term" value="P:DNA recombination"/>
    <property type="evidence" value="ECO:0007669"/>
    <property type="project" value="InterPro"/>
</dbReference>
<dbReference type="Pfam" id="PF05866">
    <property type="entry name" value="RusA"/>
    <property type="match status" value="1"/>
</dbReference>